<keyword evidence="1" id="KW-0472">Membrane</keyword>
<name>A0ABQ0BW78_9FIRM</name>
<feature type="transmembrane region" description="Helical" evidence="1">
    <location>
        <begin position="168"/>
        <end position="189"/>
    </location>
</feature>
<keyword evidence="1" id="KW-0812">Transmembrane</keyword>
<dbReference type="EMBL" id="BAABZQ010000001">
    <property type="protein sequence ID" value="GAA6500784.1"/>
    <property type="molecule type" value="Genomic_DNA"/>
</dbReference>
<reference evidence="2 3" key="1">
    <citation type="submission" date="2024-04" db="EMBL/GenBank/DDBJ databases">
        <title>Defined microbial consortia suppress multidrug-resistant proinflammatory Enterobacteriaceae via ecological control.</title>
        <authorList>
            <person name="Furuichi M."/>
            <person name="Kawaguchi T."/>
            <person name="Pust M."/>
            <person name="Yasuma K."/>
            <person name="Plichta D."/>
            <person name="Hasegawa N."/>
            <person name="Ohya T."/>
            <person name="Bhattarai S."/>
            <person name="Sasajima S."/>
            <person name="Aoto Y."/>
            <person name="Tuganbaev T."/>
            <person name="Yaginuma M."/>
            <person name="Ueda M."/>
            <person name="Okahashi N."/>
            <person name="Amafuji K."/>
            <person name="Kiridooshi Y."/>
            <person name="Sugita K."/>
            <person name="Strazar M."/>
            <person name="Skelly A."/>
            <person name="Suda W."/>
            <person name="Hattori M."/>
            <person name="Nakamoto N."/>
            <person name="Caballero S."/>
            <person name="Norman J."/>
            <person name="Olle B."/>
            <person name="Tanoue T."/>
            <person name="Arita M."/>
            <person name="Bucci V."/>
            <person name="Atarashi K."/>
            <person name="Xavier R."/>
            <person name="Honda K."/>
        </authorList>
    </citation>
    <scope>NUCLEOTIDE SEQUENCE [LARGE SCALE GENOMIC DNA]</scope>
    <source>
        <strain evidence="3">k34-0107-D12</strain>
    </source>
</reference>
<accession>A0ABQ0BW78</accession>
<feature type="transmembrane region" description="Helical" evidence="1">
    <location>
        <begin position="136"/>
        <end position="156"/>
    </location>
</feature>
<keyword evidence="1" id="KW-1133">Transmembrane helix</keyword>
<keyword evidence="3" id="KW-1185">Reference proteome</keyword>
<proteinExistence type="predicted"/>
<feature type="transmembrane region" description="Helical" evidence="1">
    <location>
        <begin position="21"/>
        <end position="40"/>
    </location>
</feature>
<evidence type="ECO:0000313" key="2">
    <source>
        <dbReference type="EMBL" id="GAA6500784.1"/>
    </source>
</evidence>
<sequence>MLQIYLKAENMKYKRSLFQKLAIVIPVVLILTSMVFMYIGMGLGGFSSVMVCNWSMPIAALSVVFMCHLVNNKEKKHQYRTLYSLPIDLKKTFVSKTILIAGNLLVISLVLAIVTIICECILSGFADAVRLAGCHILGYCLLWVSLLWQIPFCLFLEQKTGFVASMIINLFASAASGLFLYLTPLFWIFPYSWPARFMVTVFGVLTNGLLAEPGSRLILNRGESLLLVLLSLFAAFALTAFYSRWYERQVYRK</sequence>
<dbReference type="NCBIfam" id="TIGR03732">
    <property type="entry name" value="lanti_perm_MutE"/>
    <property type="match status" value="1"/>
</dbReference>
<dbReference type="InterPro" id="IPR021205">
    <property type="entry name" value="Lanti_perm_SpaE/MutE/EpiE-like"/>
</dbReference>
<feature type="transmembrane region" description="Helical" evidence="1">
    <location>
        <begin position="98"/>
        <end position="124"/>
    </location>
</feature>
<dbReference type="CDD" id="cd21807">
    <property type="entry name" value="ABC-2_lan_permease_MutE_EpiE-like"/>
    <property type="match status" value="1"/>
</dbReference>
<evidence type="ECO:0000313" key="3">
    <source>
        <dbReference type="Proteomes" id="UP001600941"/>
    </source>
</evidence>
<feature type="transmembrane region" description="Helical" evidence="1">
    <location>
        <begin position="46"/>
        <end position="70"/>
    </location>
</feature>
<organism evidence="2 3">
    <name type="scientific">Blautia parvula</name>
    <dbReference type="NCBI Taxonomy" id="2877527"/>
    <lineage>
        <taxon>Bacteria</taxon>
        <taxon>Bacillati</taxon>
        <taxon>Bacillota</taxon>
        <taxon>Clostridia</taxon>
        <taxon>Lachnospirales</taxon>
        <taxon>Lachnospiraceae</taxon>
        <taxon>Blautia</taxon>
    </lineage>
</organism>
<comment type="caution">
    <text evidence="2">The sequence shown here is derived from an EMBL/GenBank/DDBJ whole genome shotgun (WGS) entry which is preliminary data.</text>
</comment>
<feature type="transmembrane region" description="Helical" evidence="1">
    <location>
        <begin position="224"/>
        <end position="243"/>
    </location>
</feature>
<gene>
    <name evidence="2" type="ORF">K340107D12_36000</name>
</gene>
<dbReference type="RefSeq" id="WP_227211107.1">
    <property type="nucleotide sequence ID" value="NZ_BAABZQ010000001.1"/>
</dbReference>
<protein>
    <submittedName>
        <fullName evidence="2">Lantibiotic immunity ABC transporter MutE/EpiE family permease subunit</fullName>
    </submittedName>
</protein>
<evidence type="ECO:0000256" key="1">
    <source>
        <dbReference type="SAM" id="Phobius"/>
    </source>
</evidence>
<dbReference type="Proteomes" id="UP001600941">
    <property type="component" value="Unassembled WGS sequence"/>
</dbReference>
<dbReference type="Pfam" id="PF12730">
    <property type="entry name" value="ABC2_membrane_4"/>
    <property type="match status" value="1"/>
</dbReference>